<dbReference type="Pfam" id="PF13912">
    <property type="entry name" value="zf-C2H2_6"/>
    <property type="match status" value="1"/>
</dbReference>
<accession>A0A182IZ99</accession>
<dbReference type="FunFam" id="3.30.160.60:FF:000671">
    <property type="entry name" value="Zinc finger protein 26"/>
    <property type="match status" value="1"/>
</dbReference>
<evidence type="ECO:0000256" key="1">
    <source>
        <dbReference type="ARBA" id="ARBA00022723"/>
    </source>
</evidence>
<dbReference type="VEuPathDB" id="VectorBase:AATE008348"/>
<dbReference type="PROSITE" id="PS50157">
    <property type="entry name" value="ZINC_FINGER_C2H2_2"/>
    <property type="match status" value="5"/>
</dbReference>
<feature type="region of interest" description="Disordered" evidence="5">
    <location>
        <begin position="260"/>
        <end position="291"/>
    </location>
</feature>
<keyword evidence="4" id="KW-0862">Zinc</keyword>
<dbReference type="SUPFAM" id="SSF57667">
    <property type="entry name" value="beta-beta-alpha zinc fingers"/>
    <property type="match status" value="3"/>
</dbReference>
<proteinExistence type="predicted"/>
<protein>
    <recommendedName>
        <fullName evidence="6">C2H2-type domain-containing protein</fullName>
    </recommendedName>
</protein>
<sequence>MEKTTVQPPSYYYLQPSKIVDGEEEEDLFDSNGTHITSEYLNDVVAKSMSDRYTLVGDSPDGSTYKCNECGQTLRNTGHLVGHIVVHTGETPYVCSLCQRSFTNSTRLKLHLRVHCIQKPKPGLTVTRITKSPQAPTVTVGTGEPTIEAEQGDPSPGERTFQCIECEKVFPKDELYRHMKQHLLEKNMFAPKTDHCDRCNGGFDEGVSLERHQEECRGFIKVSSEVELVPIRRQEAVAGKKKIVENPILTGLLMREIDPPPLPVPTVDLDSQGEEEEEYPAGRPGLGDDERHLPDIVPSPNDPGISSGGEGGGGFIISSVATVDQQFLESLAQMELQARTPELEELPLEDTLEELPLLETTSTDPTGQKSTSLATVCSLCGKSFNEPFGLRQHIRIMHAETKPHKCPECKKTFAQERSMYIHLRVHVSQRPFICIVCYKTFTRSTALNGHMSCHAHDTIKCLECGDLVTNISNYAKHVETRHPNFPEVLDQIRADRPEHERSRTLRRILMRNMVSHSEASDQSSGESFPKVEPA</sequence>
<dbReference type="Gene3D" id="3.30.160.60">
    <property type="entry name" value="Classic Zinc Finger"/>
    <property type="match status" value="5"/>
</dbReference>
<feature type="domain" description="C2H2-type" evidence="6">
    <location>
        <begin position="375"/>
        <end position="403"/>
    </location>
</feature>
<feature type="domain" description="C2H2-type" evidence="6">
    <location>
        <begin position="93"/>
        <end position="120"/>
    </location>
</feature>
<feature type="domain" description="C2H2-type" evidence="6">
    <location>
        <begin position="432"/>
        <end position="459"/>
    </location>
</feature>
<dbReference type="Pfam" id="PF00096">
    <property type="entry name" value="zf-C2H2"/>
    <property type="match status" value="4"/>
</dbReference>
<dbReference type="AlphaFoldDB" id="A0A182IZ99"/>
<feature type="compositionally biased region" description="Polar residues" evidence="5">
    <location>
        <begin position="515"/>
        <end position="526"/>
    </location>
</feature>
<dbReference type="PROSITE" id="PS00028">
    <property type="entry name" value="ZINC_FINGER_C2H2_1"/>
    <property type="match status" value="6"/>
</dbReference>
<reference evidence="7" key="1">
    <citation type="submission" date="2022-08" db="UniProtKB">
        <authorList>
            <consortium name="EnsemblMetazoa"/>
        </authorList>
    </citation>
    <scope>IDENTIFICATION</scope>
    <source>
        <strain evidence="7">EBRO</strain>
    </source>
</reference>
<dbReference type="STRING" id="41427.A0A182IZ99"/>
<dbReference type="GO" id="GO:0008270">
    <property type="term" value="F:zinc ion binding"/>
    <property type="evidence" value="ECO:0007669"/>
    <property type="project" value="UniProtKB-KW"/>
</dbReference>
<feature type="domain" description="C2H2-type" evidence="6">
    <location>
        <begin position="65"/>
        <end position="92"/>
    </location>
</feature>
<name>A0A182IZ99_ANOAO</name>
<evidence type="ECO:0000256" key="5">
    <source>
        <dbReference type="SAM" id="MobiDB-lite"/>
    </source>
</evidence>
<evidence type="ECO:0000259" key="6">
    <source>
        <dbReference type="PROSITE" id="PS50157"/>
    </source>
</evidence>
<keyword evidence="2" id="KW-0677">Repeat</keyword>
<evidence type="ECO:0000256" key="3">
    <source>
        <dbReference type="ARBA" id="ARBA00022771"/>
    </source>
</evidence>
<evidence type="ECO:0000256" key="2">
    <source>
        <dbReference type="ARBA" id="ARBA00022737"/>
    </source>
</evidence>
<dbReference type="EnsemblMetazoa" id="AATE008348-RA">
    <property type="protein sequence ID" value="AATE008348-PA.1"/>
    <property type="gene ID" value="AATE008348"/>
</dbReference>
<dbReference type="PANTHER" id="PTHR24379">
    <property type="entry name" value="KRAB AND ZINC FINGER DOMAIN-CONTAINING"/>
    <property type="match status" value="1"/>
</dbReference>
<feature type="region of interest" description="Disordered" evidence="5">
    <location>
        <begin position="134"/>
        <end position="156"/>
    </location>
</feature>
<keyword evidence="3" id="KW-0863">Zinc-finger</keyword>
<dbReference type="InterPro" id="IPR036236">
    <property type="entry name" value="Znf_C2H2_sf"/>
</dbReference>
<feature type="region of interest" description="Disordered" evidence="5">
    <location>
        <begin position="515"/>
        <end position="534"/>
    </location>
</feature>
<evidence type="ECO:0000256" key="4">
    <source>
        <dbReference type="ARBA" id="ARBA00022833"/>
    </source>
</evidence>
<dbReference type="SMART" id="SM00355">
    <property type="entry name" value="ZnF_C2H2"/>
    <property type="match status" value="7"/>
</dbReference>
<keyword evidence="1" id="KW-0479">Metal-binding</keyword>
<organism evidence="7">
    <name type="scientific">Anopheles atroparvus</name>
    <name type="common">European mosquito</name>
    <dbReference type="NCBI Taxonomy" id="41427"/>
    <lineage>
        <taxon>Eukaryota</taxon>
        <taxon>Metazoa</taxon>
        <taxon>Ecdysozoa</taxon>
        <taxon>Arthropoda</taxon>
        <taxon>Hexapoda</taxon>
        <taxon>Insecta</taxon>
        <taxon>Pterygota</taxon>
        <taxon>Neoptera</taxon>
        <taxon>Endopterygota</taxon>
        <taxon>Diptera</taxon>
        <taxon>Nematocera</taxon>
        <taxon>Culicoidea</taxon>
        <taxon>Culicidae</taxon>
        <taxon>Anophelinae</taxon>
        <taxon>Anopheles</taxon>
    </lineage>
</organism>
<dbReference type="PANTHER" id="PTHR24379:SF123">
    <property type="entry name" value="ZINC FINGER AND BTB DOMAIN CONTAINING 17"/>
    <property type="match status" value="1"/>
</dbReference>
<dbReference type="InterPro" id="IPR013087">
    <property type="entry name" value="Znf_C2H2_type"/>
</dbReference>
<feature type="domain" description="C2H2-type" evidence="6">
    <location>
        <begin position="404"/>
        <end position="431"/>
    </location>
</feature>
<evidence type="ECO:0000313" key="7">
    <source>
        <dbReference type="EnsemblMetazoa" id="AATE008348-PA.1"/>
    </source>
</evidence>
<dbReference type="FunFam" id="3.30.160.60:FF:000100">
    <property type="entry name" value="Zinc finger 45-like"/>
    <property type="match status" value="1"/>
</dbReference>